<evidence type="ECO:0000313" key="3">
    <source>
        <dbReference type="Proteomes" id="UP000198635"/>
    </source>
</evidence>
<proteinExistence type="predicted"/>
<evidence type="ECO:0000313" key="2">
    <source>
        <dbReference type="EMBL" id="SFJ67164.1"/>
    </source>
</evidence>
<protein>
    <submittedName>
        <fullName evidence="2">ABC-type uncharacterized transport system, substrate-binding protein</fullName>
    </submittedName>
</protein>
<sequence>MLKLVFTMLIMCMAISNAAATVTISIVHSYHKEYAWEQSLTSGLLDTLPQNATLDHFYLDTKRLPKTQHEDRTKKALHHLASSRPDLIILCDDNAAKYLGPHLKNASIPVVYVGLNRNPRDYGLFPANNMTGILERPLLKRSLHSMCRLVNTEDTKVLVLFDSDSTSDAALYEAFKGEKSFNLGKVRVELNQFELLKDWQNALLNAKSEGFDTVYIGLYHTLRNGKGEHVPDEEVIAWANAHAPVPIFAFWDFAVGEGKTIGGHVLSGRDQGLAGGQIVSEILNGVAPAEIPPRSAKEGSYKFSIHELKRFGIRLPQKIREQAVLVP</sequence>
<dbReference type="PANTHER" id="PTHR35271">
    <property type="entry name" value="ABC TRANSPORTER, SUBSTRATE-BINDING LIPOPROTEIN-RELATED"/>
    <property type="match status" value="1"/>
</dbReference>
<reference evidence="3" key="1">
    <citation type="submission" date="2016-10" db="EMBL/GenBank/DDBJ databases">
        <authorList>
            <person name="Varghese N."/>
            <person name="Submissions S."/>
        </authorList>
    </citation>
    <scope>NUCLEOTIDE SEQUENCE [LARGE SCALE GENOMIC DNA]</scope>
    <source>
        <strain evidence="3">DSM 5918</strain>
    </source>
</reference>
<gene>
    <name evidence="2" type="ORF">SAMN04488082_105127</name>
</gene>
<evidence type="ECO:0000256" key="1">
    <source>
        <dbReference type="SAM" id="SignalP"/>
    </source>
</evidence>
<dbReference type="Gene3D" id="3.40.50.2300">
    <property type="match status" value="2"/>
</dbReference>
<dbReference type="Pfam" id="PF04392">
    <property type="entry name" value="ABC_sub_bind"/>
    <property type="match status" value="1"/>
</dbReference>
<dbReference type="RefSeq" id="WP_092373600.1">
    <property type="nucleotide sequence ID" value="NZ_FORX01000005.1"/>
</dbReference>
<dbReference type="STRING" id="52560.SAMN04488082_105127"/>
<dbReference type="AlphaFoldDB" id="A0A1I3T7W7"/>
<dbReference type="OrthoDB" id="5644906at2"/>
<feature type="signal peptide" evidence="1">
    <location>
        <begin position="1"/>
        <end position="19"/>
    </location>
</feature>
<dbReference type="Proteomes" id="UP000198635">
    <property type="component" value="Unassembled WGS sequence"/>
</dbReference>
<accession>A0A1I3T7W7</accession>
<keyword evidence="3" id="KW-1185">Reference proteome</keyword>
<dbReference type="InterPro" id="IPR007487">
    <property type="entry name" value="ABC_transpt-TYRBP-like"/>
</dbReference>
<keyword evidence="1" id="KW-0732">Signal</keyword>
<dbReference type="PANTHER" id="PTHR35271:SF1">
    <property type="entry name" value="ABC TRANSPORTER, SUBSTRATE-BINDING LIPOPROTEIN"/>
    <property type="match status" value="1"/>
</dbReference>
<dbReference type="EMBL" id="FORX01000005">
    <property type="protein sequence ID" value="SFJ67164.1"/>
    <property type="molecule type" value="Genomic_DNA"/>
</dbReference>
<organism evidence="2 3">
    <name type="scientific">Desulfomicrobium apsheronum</name>
    <dbReference type="NCBI Taxonomy" id="52560"/>
    <lineage>
        <taxon>Bacteria</taxon>
        <taxon>Pseudomonadati</taxon>
        <taxon>Thermodesulfobacteriota</taxon>
        <taxon>Desulfovibrionia</taxon>
        <taxon>Desulfovibrionales</taxon>
        <taxon>Desulfomicrobiaceae</taxon>
        <taxon>Desulfomicrobium</taxon>
    </lineage>
</organism>
<feature type="chain" id="PRO_5011727699" evidence="1">
    <location>
        <begin position="20"/>
        <end position="327"/>
    </location>
</feature>
<name>A0A1I3T7W7_9BACT</name>